<dbReference type="Gene3D" id="1.10.240.10">
    <property type="entry name" value="Tyrosyl-Transfer RNA Synthetase"/>
    <property type="match status" value="1"/>
</dbReference>
<evidence type="ECO:0000256" key="1">
    <source>
        <dbReference type="ARBA" id="ARBA00005594"/>
    </source>
</evidence>
<dbReference type="HAMAP" id="MF_00140_B">
    <property type="entry name" value="Trp_tRNA_synth_B"/>
    <property type="match status" value="1"/>
</dbReference>
<keyword evidence="2 8" id="KW-0436">Ligase</keyword>
<dbReference type="GO" id="GO:0005524">
    <property type="term" value="F:ATP binding"/>
    <property type="evidence" value="ECO:0007669"/>
    <property type="project" value="UniProtKB-UniRule"/>
</dbReference>
<comment type="catalytic activity">
    <reaction evidence="7 8">
        <text>tRNA(Trp) + L-tryptophan + ATP = L-tryptophyl-tRNA(Trp) + AMP + diphosphate + H(+)</text>
        <dbReference type="Rhea" id="RHEA:24080"/>
        <dbReference type="Rhea" id="RHEA-COMP:9671"/>
        <dbReference type="Rhea" id="RHEA-COMP:9705"/>
        <dbReference type="ChEBI" id="CHEBI:15378"/>
        <dbReference type="ChEBI" id="CHEBI:30616"/>
        <dbReference type="ChEBI" id="CHEBI:33019"/>
        <dbReference type="ChEBI" id="CHEBI:57912"/>
        <dbReference type="ChEBI" id="CHEBI:78442"/>
        <dbReference type="ChEBI" id="CHEBI:78535"/>
        <dbReference type="ChEBI" id="CHEBI:456215"/>
        <dbReference type="EC" id="6.1.1.2"/>
    </reaction>
</comment>
<dbReference type="NCBIfam" id="TIGR00233">
    <property type="entry name" value="trpS"/>
    <property type="match status" value="1"/>
</dbReference>
<protein>
    <recommendedName>
        <fullName evidence="8">Tryptophan--tRNA ligase</fullName>
        <ecNumber evidence="8">6.1.1.2</ecNumber>
    </recommendedName>
    <alternativeName>
        <fullName evidence="8">Tryptophanyl-tRNA synthetase</fullName>
        <shortName evidence="8">TrpRS</shortName>
    </alternativeName>
</protein>
<keyword evidence="6 8" id="KW-0030">Aminoacyl-tRNA synthetase</keyword>
<comment type="caution">
    <text evidence="10">The sequence shown here is derived from an EMBL/GenBank/DDBJ whole genome shotgun (WGS) entry which is preliminary data.</text>
</comment>
<dbReference type="Gene3D" id="3.40.50.620">
    <property type="entry name" value="HUPs"/>
    <property type="match status" value="1"/>
</dbReference>
<comment type="function">
    <text evidence="8">Catalyzes the attachment of tryptophan to tRNA(Trp).</text>
</comment>
<evidence type="ECO:0000256" key="2">
    <source>
        <dbReference type="ARBA" id="ARBA00022598"/>
    </source>
</evidence>
<keyword evidence="8" id="KW-0963">Cytoplasm</keyword>
<dbReference type="SUPFAM" id="SSF52374">
    <property type="entry name" value="Nucleotidylyl transferase"/>
    <property type="match status" value="1"/>
</dbReference>
<dbReference type="PROSITE" id="PS00178">
    <property type="entry name" value="AA_TRNA_LIGASE_I"/>
    <property type="match status" value="1"/>
</dbReference>
<feature type="binding site" evidence="8">
    <location>
        <begin position="14"/>
        <end position="16"/>
    </location>
    <ligand>
        <name>ATP</name>
        <dbReference type="ChEBI" id="CHEBI:30616"/>
    </ligand>
</feature>
<dbReference type="EMBL" id="LBXO01000003">
    <property type="protein sequence ID" value="KKR33781.1"/>
    <property type="molecule type" value="Genomic_DNA"/>
</dbReference>
<dbReference type="Proteomes" id="UP000034137">
    <property type="component" value="Unassembled WGS sequence"/>
</dbReference>
<feature type="short sequence motif" description="'HIGH' region" evidence="8">
    <location>
        <begin position="15"/>
        <end position="23"/>
    </location>
</feature>
<evidence type="ECO:0000256" key="7">
    <source>
        <dbReference type="ARBA" id="ARBA00049929"/>
    </source>
</evidence>
<dbReference type="AlphaFoldDB" id="A0A0G0Q8Y0"/>
<gene>
    <name evidence="8" type="primary">trpS</name>
    <name evidence="10" type="ORF">UT64_C0003G0002</name>
</gene>
<keyword evidence="4 8" id="KW-0067">ATP-binding</keyword>
<comment type="subcellular location">
    <subcellularLocation>
        <location evidence="8">Cytoplasm</location>
    </subcellularLocation>
</comment>
<evidence type="ECO:0000313" key="11">
    <source>
        <dbReference type="Proteomes" id="UP000034137"/>
    </source>
</evidence>
<feature type="binding site" evidence="8">
    <location>
        <begin position="198"/>
        <end position="202"/>
    </location>
    <ligand>
        <name>ATP</name>
        <dbReference type="ChEBI" id="CHEBI:30616"/>
    </ligand>
</feature>
<feature type="binding site" evidence="8">
    <location>
        <position position="138"/>
    </location>
    <ligand>
        <name>L-tryptophan</name>
        <dbReference type="ChEBI" id="CHEBI:57912"/>
    </ligand>
</feature>
<evidence type="ECO:0000256" key="8">
    <source>
        <dbReference type="HAMAP-Rule" id="MF_00140"/>
    </source>
</evidence>
<dbReference type="Pfam" id="PF00579">
    <property type="entry name" value="tRNA-synt_1b"/>
    <property type="match status" value="1"/>
</dbReference>
<comment type="similarity">
    <text evidence="1 8 9">Belongs to the class-I aminoacyl-tRNA synthetase family.</text>
</comment>
<feature type="short sequence motif" description="'KMSKS' region" evidence="8">
    <location>
        <begin position="198"/>
        <end position="202"/>
    </location>
</feature>
<sequence>MTNANKQTIFSGVQPTGNLHLGNYLGAISQWVPMQEQYNAIFCVVDYHAITVKQDPADLNKRIVEIVRHYLASGINPKKSVIFQQSAITAHTELAWILNTVARISDLKKMTQFKDKAGKDQENVSVGLFDYPVLMAADILLYNTDAVPVGEDQKQHVELCRDLAKRFNHQFGETFKIPEVIMRKEGARIMGLDDPTKKMSKSASSPVNYIALNDTPEVAAKKIMRATTDSGTEIKYDKENKPAIANLLTIYSLLDNKTIKELEKQYIGKGYGDFKKDLAEVVKNFLVKYQEKYNSYTDEEIKTILKQGAKKIKPIAEEVLNKVKTKIGININ</sequence>
<feature type="binding site" evidence="8">
    <location>
        <begin position="22"/>
        <end position="23"/>
    </location>
    <ligand>
        <name>ATP</name>
        <dbReference type="ChEBI" id="CHEBI:30616"/>
    </ligand>
</feature>
<organism evidence="10 11">
    <name type="scientific">Candidatus Falkowbacteria bacterium GW2011_GWF2_39_8</name>
    <dbReference type="NCBI Taxonomy" id="1618642"/>
    <lineage>
        <taxon>Bacteria</taxon>
        <taxon>Candidatus Falkowiibacteriota</taxon>
    </lineage>
</organism>
<dbReference type="InterPro" id="IPR050203">
    <property type="entry name" value="Trp-tRNA_synthetase"/>
</dbReference>
<dbReference type="InterPro" id="IPR024109">
    <property type="entry name" value="Trp-tRNA-ligase_bac-type"/>
</dbReference>
<dbReference type="InterPro" id="IPR002305">
    <property type="entry name" value="aa-tRNA-synth_Ic"/>
</dbReference>
<dbReference type="GO" id="GO:0006436">
    <property type="term" value="P:tryptophanyl-tRNA aminoacylation"/>
    <property type="evidence" value="ECO:0007669"/>
    <property type="project" value="UniProtKB-UniRule"/>
</dbReference>
<proteinExistence type="inferred from homology"/>
<dbReference type="EC" id="6.1.1.2" evidence="8"/>
<comment type="subunit">
    <text evidence="8">Homodimer.</text>
</comment>
<evidence type="ECO:0000256" key="3">
    <source>
        <dbReference type="ARBA" id="ARBA00022741"/>
    </source>
</evidence>
<evidence type="ECO:0000256" key="4">
    <source>
        <dbReference type="ARBA" id="ARBA00022840"/>
    </source>
</evidence>
<name>A0A0G0Q8Y0_9BACT</name>
<dbReference type="GO" id="GO:0005829">
    <property type="term" value="C:cytosol"/>
    <property type="evidence" value="ECO:0007669"/>
    <property type="project" value="TreeGrafter"/>
</dbReference>
<keyword evidence="5 8" id="KW-0648">Protein biosynthesis</keyword>
<feature type="binding site" evidence="8">
    <location>
        <position position="189"/>
    </location>
    <ligand>
        <name>ATP</name>
        <dbReference type="ChEBI" id="CHEBI:30616"/>
    </ligand>
</feature>
<dbReference type="FunFam" id="1.10.240.10:FF:000002">
    <property type="entry name" value="Tryptophan--tRNA ligase"/>
    <property type="match status" value="1"/>
</dbReference>
<dbReference type="PRINTS" id="PR01039">
    <property type="entry name" value="TRNASYNTHTRP"/>
</dbReference>
<keyword evidence="3 8" id="KW-0547">Nucleotide-binding</keyword>
<evidence type="ECO:0000313" key="10">
    <source>
        <dbReference type="EMBL" id="KKR33781.1"/>
    </source>
</evidence>
<dbReference type="GO" id="GO:0004830">
    <property type="term" value="F:tryptophan-tRNA ligase activity"/>
    <property type="evidence" value="ECO:0007669"/>
    <property type="project" value="UniProtKB-UniRule"/>
</dbReference>
<reference evidence="10 11" key="1">
    <citation type="journal article" date="2015" name="Nature">
        <title>rRNA introns, odd ribosomes, and small enigmatic genomes across a large radiation of phyla.</title>
        <authorList>
            <person name="Brown C.T."/>
            <person name="Hug L.A."/>
            <person name="Thomas B.C."/>
            <person name="Sharon I."/>
            <person name="Castelle C.J."/>
            <person name="Singh A."/>
            <person name="Wilkins M.J."/>
            <person name="Williams K.H."/>
            <person name="Banfield J.F."/>
        </authorList>
    </citation>
    <scope>NUCLEOTIDE SEQUENCE [LARGE SCALE GENOMIC DNA]</scope>
</reference>
<evidence type="ECO:0000256" key="6">
    <source>
        <dbReference type="ARBA" id="ARBA00023146"/>
    </source>
</evidence>
<dbReference type="InterPro" id="IPR014729">
    <property type="entry name" value="Rossmann-like_a/b/a_fold"/>
</dbReference>
<feature type="binding site" evidence="8">
    <location>
        <begin position="150"/>
        <end position="152"/>
    </location>
    <ligand>
        <name>ATP</name>
        <dbReference type="ChEBI" id="CHEBI:30616"/>
    </ligand>
</feature>
<evidence type="ECO:0000256" key="5">
    <source>
        <dbReference type="ARBA" id="ARBA00022917"/>
    </source>
</evidence>
<dbReference type="PANTHER" id="PTHR43766:SF1">
    <property type="entry name" value="TRYPTOPHAN--TRNA LIGASE, MITOCHONDRIAL"/>
    <property type="match status" value="1"/>
</dbReference>
<dbReference type="CDD" id="cd00806">
    <property type="entry name" value="TrpRS_core"/>
    <property type="match status" value="1"/>
</dbReference>
<dbReference type="InterPro" id="IPR001412">
    <property type="entry name" value="aa-tRNA-synth_I_CS"/>
</dbReference>
<dbReference type="PANTHER" id="PTHR43766">
    <property type="entry name" value="TRYPTOPHAN--TRNA LIGASE, MITOCHONDRIAL"/>
    <property type="match status" value="1"/>
</dbReference>
<dbReference type="PATRIC" id="fig|1618642.3.peg.87"/>
<accession>A0A0G0Q8Y0</accession>
<evidence type="ECO:0000256" key="9">
    <source>
        <dbReference type="RuleBase" id="RU363036"/>
    </source>
</evidence>
<dbReference type="InterPro" id="IPR002306">
    <property type="entry name" value="Trp-tRNA-ligase"/>
</dbReference>